<protein>
    <submittedName>
        <fullName evidence="1">Uncharacterized protein</fullName>
    </submittedName>
</protein>
<dbReference type="EMBL" id="JAIWYP010000009">
    <property type="protein sequence ID" value="KAH3770505.1"/>
    <property type="molecule type" value="Genomic_DNA"/>
</dbReference>
<comment type="caution">
    <text evidence="1">The sequence shown here is derived from an EMBL/GenBank/DDBJ whole genome shotgun (WGS) entry which is preliminary data.</text>
</comment>
<gene>
    <name evidence="1" type="ORF">DPMN_171792</name>
</gene>
<evidence type="ECO:0000313" key="2">
    <source>
        <dbReference type="Proteomes" id="UP000828390"/>
    </source>
</evidence>
<evidence type="ECO:0000313" key="1">
    <source>
        <dbReference type="EMBL" id="KAH3770505.1"/>
    </source>
</evidence>
<name>A0A9D4E1U6_DREPO</name>
<sequence length="161" mass="18099">MMGLCKNVLRNKVKGQQVIRSAKTKENLDQLLLTFCIDYQKFSGSVTPALVDLVSGKVTRAMQLVLNDSLVNYLVNVVHKHLFATITNCMKRNDSNLNKKNPNLVETRLVHLHMRARVRGEFAGLTERAVQAERLQYASRASTVLQTCRDASYEACGSCKK</sequence>
<reference evidence="1" key="1">
    <citation type="journal article" date="2019" name="bioRxiv">
        <title>The Genome of the Zebra Mussel, Dreissena polymorpha: A Resource for Invasive Species Research.</title>
        <authorList>
            <person name="McCartney M.A."/>
            <person name="Auch B."/>
            <person name="Kono T."/>
            <person name="Mallez S."/>
            <person name="Zhang Y."/>
            <person name="Obille A."/>
            <person name="Becker A."/>
            <person name="Abrahante J.E."/>
            <person name="Garbe J."/>
            <person name="Badalamenti J.P."/>
            <person name="Herman A."/>
            <person name="Mangelson H."/>
            <person name="Liachko I."/>
            <person name="Sullivan S."/>
            <person name="Sone E.D."/>
            <person name="Koren S."/>
            <person name="Silverstein K.A.T."/>
            <person name="Beckman K.B."/>
            <person name="Gohl D.M."/>
        </authorList>
    </citation>
    <scope>NUCLEOTIDE SEQUENCE</scope>
    <source>
        <strain evidence="1">Duluth1</strain>
        <tissue evidence="1">Whole animal</tissue>
    </source>
</reference>
<dbReference type="AlphaFoldDB" id="A0A9D4E1U6"/>
<proteinExistence type="predicted"/>
<organism evidence="1 2">
    <name type="scientific">Dreissena polymorpha</name>
    <name type="common">Zebra mussel</name>
    <name type="synonym">Mytilus polymorpha</name>
    <dbReference type="NCBI Taxonomy" id="45954"/>
    <lineage>
        <taxon>Eukaryota</taxon>
        <taxon>Metazoa</taxon>
        <taxon>Spiralia</taxon>
        <taxon>Lophotrochozoa</taxon>
        <taxon>Mollusca</taxon>
        <taxon>Bivalvia</taxon>
        <taxon>Autobranchia</taxon>
        <taxon>Heteroconchia</taxon>
        <taxon>Euheterodonta</taxon>
        <taxon>Imparidentia</taxon>
        <taxon>Neoheterodontei</taxon>
        <taxon>Myida</taxon>
        <taxon>Dreissenoidea</taxon>
        <taxon>Dreissenidae</taxon>
        <taxon>Dreissena</taxon>
    </lineage>
</organism>
<dbReference type="Proteomes" id="UP000828390">
    <property type="component" value="Unassembled WGS sequence"/>
</dbReference>
<accession>A0A9D4E1U6</accession>
<reference evidence="1" key="2">
    <citation type="submission" date="2020-11" db="EMBL/GenBank/DDBJ databases">
        <authorList>
            <person name="McCartney M.A."/>
            <person name="Auch B."/>
            <person name="Kono T."/>
            <person name="Mallez S."/>
            <person name="Becker A."/>
            <person name="Gohl D.M."/>
            <person name="Silverstein K.A.T."/>
            <person name="Koren S."/>
            <person name="Bechman K.B."/>
            <person name="Herman A."/>
            <person name="Abrahante J.E."/>
            <person name="Garbe J."/>
        </authorList>
    </citation>
    <scope>NUCLEOTIDE SEQUENCE</scope>
    <source>
        <strain evidence="1">Duluth1</strain>
        <tissue evidence="1">Whole animal</tissue>
    </source>
</reference>
<keyword evidence="2" id="KW-1185">Reference proteome</keyword>